<comment type="caution">
    <text evidence="1">The sequence shown here is derived from an EMBL/GenBank/DDBJ whole genome shotgun (WGS) entry which is preliminary data.</text>
</comment>
<gene>
    <name evidence="1" type="ORF">C0Q70_11873</name>
</gene>
<sequence length="61" mass="6696">MEDAASTIDTTEKSVDFVVGTSRVFDCFVPRTACVCVHRQLFIKSQPGFGMPFLAVSAQPR</sequence>
<dbReference type="Proteomes" id="UP000245119">
    <property type="component" value="Linkage Group LG6"/>
</dbReference>
<protein>
    <submittedName>
        <fullName evidence="1">Uncharacterized protein</fullName>
    </submittedName>
</protein>
<reference evidence="1 2" key="1">
    <citation type="submission" date="2018-04" db="EMBL/GenBank/DDBJ databases">
        <title>The genome of golden apple snail Pomacea canaliculata provides insight into stress tolerance and invasive adaptation.</title>
        <authorList>
            <person name="Liu C."/>
            <person name="Liu B."/>
            <person name="Ren Y."/>
            <person name="Zhang Y."/>
            <person name="Wang H."/>
            <person name="Li S."/>
            <person name="Jiang F."/>
            <person name="Yin L."/>
            <person name="Zhang G."/>
            <person name="Qian W."/>
            <person name="Fan W."/>
        </authorList>
    </citation>
    <scope>NUCLEOTIDE SEQUENCE [LARGE SCALE GENOMIC DNA]</scope>
    <source>
        <strain evidence="1">SZHN2017</strain>
        <tissue evidence="1">Muscle</tissue>
    </source>
</reference>
<name>A0A2T7P7A7_POMCA</name>
<accession>A0A2T7P7A7</accession>
<proteinExistence type="predicted"/>
<dbReference type="AlphaFoldDB" id="A0A2T7P7A7"/>
<dbReference type="EMBL" id="PZQS01000006">
    <property type="protein sequence ID" value="PVD29276.1"/>
    <property type="molecule type" value="Genomic_DNA"/>
</dbReference>
<organism evidence="1 2">
    <name type="scientific">Pomacea canaliculata</name>
    <name type="common">Golden apple snail</name>
    <dbReference type="NCBI Taxonomy" id="400727"/>
    <lineage>
        <taxon>Eukaryota</taxon>
        <taxon>Metazoa</taxon>
        <taxon>Spiralia</taxon>
        <taxon>Lophotrochozoa</taxon>
        <taxon>Mollusca</taxon>
        <taxon>Gastropoda</taxon>
        <taxon>Caenogastropoda</taxon>
        <taxon>Architaenioglossa</taxon>
        <taxon>Ampullarioidea</taxon>
        <taxon>Ampullariidae</taxon>
        <taxon>Pomacea</taxon>
    </lineage>
</organism>
<keyword evidence="2" id="KW-1185">Reference proteome</keyword>
<evidence type="ECO:0000313" key="2">
    <source>
        <dbReference type="Proteomes" id="UP000245119"/>
    </source>
</evidence>
<evidence type="ECO:0000313" key="1">
    <source>
        <dbReference type="EMBL" id="PVD29276.1"/>
    </source>
</evidence>